<evidence type="ECO:0000256" key="1">
    <source>
        <dbReference type="ARBA" id="ARBA00009846"/>
    </source>
</evidence>
<dbReference type="RefSeq" id="WP_316431530.1">
    <property type="nucleotide sequence ID" value="NZ_CP053586.1"/>
</dbReference>
<gene>
    <name evidence="3" type="ORF">HJG54_22725</name>
</gene>
<dbReference type="InterPro" id="IPR007572">
    <property type="entry name" value="Uncharacterised_Ycf20"/>
</dbReference>
<reference evidence="3" key="1">
    <citation type="submission" date="2020-05" db="EMBL/GenBank/DDBJ databases">
        <authorList>
            <person name="Zhu T."/>
            <person name="Keshari N."/>
            <person name="Lu X."/>
        </authorList>
    </citation>
    <scope>NUCLEOTIDE SEQUENCE</scope>
    <source>
        <strain evidence="3">NK1-12</strain>
    </source>
</reference>
<comment type="similarity">
    <text evidence="1">Belongs to the ycf20 family.</text>
</comment>
<dbReference type="Pfam" id="PF04483">
    <property type="entry name" value="DUF565"/>
    <property type="match status" value="1"/>
</dbReference>
<feature type="transmembrane region" description="Helical" evidence="2">
    <location>
        <begin position="57"/>
        <end position="75"/>
    </location>
</feature>
<protein>
    <submittedName>
        <fullName evidence="3">DUF565 domain-containing protein</fullName>
    </submittedName>
</protein>
<evidence type="ECO:0000313" key="3">
    <source>
        <dbReference type="EMBL" id="WNZ25387.1"/>
    </source>
</evidence>
<keyword evidence="2" id="KW-0472">Membrane</keyword>
<keyword evidence="2" id="KW-1133">Transmembrane helix</keyword>
<dbReference type="PANTHER" id="PTHR33787:SF5">
    <property type="entry name" value="YCF20-LIKE PROTEIN"/>
    <property type="match status" value="1"/>
</dbReference>
<proteinExistence type="inferred from homology"/>
<dbReference type="PANTHER" id="PTHR33787">
    <property type="match status" value="1"/>
</dbReference>
<dbReference type="EMBL" id="CP053586">
    <property type="protein sequence ID" value="WNZ25387.1"/>
    <property type="molecule type" value="Genomic_DNA"/>
</dbReference>
<organism evidence="3">
    <name type="scientific">Leptolyngbya sp. NK1-12</name>
    <dbReference type="NCBI Taxonomy" id="2547451"/>
    <lineage>
        <taxon>Bacteria</taxon>
        <taxon>Bacillati</taxon>
        <taxon>Cyanobacteriota</taxon>
        <taxon>Cyanophyceae</taxon>
        <taxon>Leptolyngbyales</taxon>
        <taxon>Leptolyngbyaceae</taxon>
        <taxon>Leptolyngbya group</taxon>
        <taxon>Leptolyngbya</taxon>
    </lineage>
</organism>
<evidence type="ECO:0000256" key="2">
    <source>
        <dbReference type="SAM" id="Phobius"/>
    </source>
</evidence>
<dbReference type="AlphaFoldDB" id="A0AA96WFW1"/>
<feature type="transmembrane region" description="Helical" evidence="2">
    <location>
        <begin position="30"/>
        <end position="51"/>
    </location>
</feature>
<sequence length="114" mass="12823">MQNTRFSTLLDRLSGRLVTFLRNPWRRTSVLIISLLSGNFMATTISTVAGQRANLDVIVSLLLVFLSEVISWIVYRSDRGRPSEQQRTLLLEAINGFKIGVTYGLFVEAFKLGS</sequence>
<accession>A0AA96WFW1</accession>
<keyword evidence="2" id="KW-0812">Transmembrane</keyword>
<name>A0AA96WFW1_9CYAN</name>